<evidence type="ECO:0000313" key="4">
    <source>
        <dbReference type="EMBL" id="MBO0932006.1"/>
    </source>
</evidence>
<protein>
    <submittedName>
        <fullName evidence="4">FecR domain-containing protein</fullName>
    </submittedName>
</protein>
<organism evidence="4 5">
    <name type="scientific">Fibrella aquatilis</name>
    <dbReference type="NCBI Taxonomy" id="2817059"/>
    <lineage>
        <taxon>Bacteria</taxon>
        <taxon>Pseudomonadati</taxon>
        <taxon>Bacteroidota</taxon>
        <taxon>Cytophagia</taxon>
        <taxon>Cytophagales</taxon>
        <taxon>Spirosomataceae</taxon>
        <taxon>Fibrella</taxon>
    </lineage>
</organism>
<accession>A0A939K0H4</accession>
<name>A0A939K0H4_9BACT</name>
<dbReference type="PIRSF" id="PIRSF018266">
    <property type="entry name" value="FecR"/>
    <property type="match status" value="1"/>
</dbReference>
<feature type="domain" description="Protein FecR C-terminal" evidence="3">
    <location>
        <begin position="303"/>
        <end position="369"/>
    </location>
</feature>
<dbReference type="Pfam" id="PF16344">
    <property type="entry name" value="FecR_C"/>
    <property type="match status" value="1"/>
</dbReference>
<evidence type="ECO:0000259" key="2">
    <source>
        <dbReference type="Pfam" id="PF04773"/>
    </source>
</evidence>
<dbReference type="AlphaFoldDB" id="A0A939K0H4"/>
<evidence type="ECO:0000313" key="5">
    <source>
        <dbReference type="Proteomes" id="UP000664795"/>
    </source>
</evidence>
<feature type="domain" description="FecR protein" evidence="2">
    <location>
        <begin position="148"/>
        <end position="231"/>
    </location>
</feature>
<comment type="caution">
    <text evidence="4">The sequence shown here is derived from an EMBL/GenBank/DDBJ whole genome shotgun (WGS) entry which is preliminary data.</text>
</comment>
<gene>
    <name evidence="4" type="ORF">J2I48_13430</name>
</gene>
<dbReference type="InterPro" id="IPR006860">
    <property type="entry name" value="FecR"/>
</dbReference>
<keyword evidence="1" id="KW-1133">Transmembrane helix</keyword>
<proteinExistence type="predicted"/>
<keyword evidence="1" id="KW-0812">Transmembrane</keyword>
<sequence>MAIPTDASANLPLLDQPTFREWVYAPTPPSDAYWRGYLAAHPDRITEADEARALLLTLRDDITERHPSDDKVATLFAAIQAEAFSLPVRKVRWGYRRLGWAAAALVVLVGGWLTWQAVQPAPTLYAQQTAKTNIPLLESVNRTNRPQLVMLSDGSSVMLQPGSRLSYAAHFDTVTRREVYLTGDAFFEVAKQPNRPFFVYADYLVAKVLGTSFRIRAMAGRAQIQVRTGRVAVYDRADASLTDARNNPTELAGTVLLPNQQAVLTNHQIQLSSPAVASTAEAYKSIPLQPTVPDAGAMVKQSFDFDDQPVGDVFDLMARTYGVTIDYDAPVGRCLLTASLTDEPFYQKLNLICKGIEARYTVKADRIVVSGRGCP</sequence>
<dbReference type="Proteomes" id="UP000664795">
    <property type="component" value="Unassembled WGS sequence"/>
</dbReference>
<keyword evidence="1" id="KW-0472">Membrane</keyword>
<dbReference type="EMBL" id="JAFMYU010000009">
    <property type="protein sequence ID" value="MBO0932006.1"/>
    <property type="molecule type" value="Genomic_DNA"/>
</dbReference>
<dbReference type="Gene3D" id="2.60.120.1440">
    <property type="match status" value="1"/>
</dbReference>
<dbReference type="Gene3D" id="3.55.50.30">
    <property type="match status" value="1"/>
</dbReference>
<evidence type="ECO:0000256" key="1">
    <source>
        <dbReference type="SAM" id="Phobius"/>
    </source>
</evidence>
<dbReference type="PANTHER" id="PTHR30273">
    <property type="entry name" value="PERIPLASMIC SIGNAL SENSOR AND SIGMA FACTOR ACTIVATOR FECR-RELATED"/>
    <property type="match status" value="1"/>
</dbReference>
<dbReference type="PANTHER" id="PTHR30273:SF2">
    <property type="entry name" value="PROTEIN FECR"/>
    <property type="match status" value="1"/>
</dbReference>
<reference evidence="4 5" key="1">
    <citation type="submission" date="2021-03" db="EMBL/GenBank/DDBJ databases">
        <title>Fibrella sp. HMF5036 genome sequencing and assembly.</title>
        <authorList>
            <person name="Kang H."/>
            <person name="Kim H."/>
            <person name="Bae S."/>
            <person name="Joh K."/>
        </authorList>
    </citation>
    <scope>NUCLEOTIDE SEQUENCE [LARGE SCALE GENOMIC DNA]</scope>
    <source>
        <strain evidence="4 5">HMF5036</strain>
    </source>
</reference>
<evidence type="ECO:0000259" key="3">
    <source>
        <dbReference type="Pfam" id="PF16344"/>
    </source>
</evidence>
<dbReference type="InterPro" id="IPR032508">
    <property type="entry name" value="FecR_C"/>
</dbReference>
<dbReference type="Pfam" id="PF04773">
    <property type="entry name" value="FecR"/>
    <property type="match status" value="1"/>
</dbReference>
<dbReference type="RefSeq" id="WP_207335974.1">
    <property type="nucleotide sequence ID" value="NZ_JAFMYU010000009.1"/>
</dbReference>
<dbReference type="GO" id="GO:0016989">
    <property type="term" value="F:sigma factor antagonist activity"/>
    <property type="evidence" value="ECO:0007669"/>
    <property type="project" value="TreeGrafter"/>
</dbReference>
<dbReference type="InterPro" id="IPR012373">
    <property type="entry name" value="Ferrdict_sens_TM"/>
</dbReference>
<keyword evidence="5" id="KW-1185">Reference proteome</keyword>
<feature type="transmembrane region" description="Helical" evidence="1">
    <location>
        <begin position="98"/>
        <end position="115"/>
    </location>
</feature>